<sequence length="88" mass="10236">MITERYVALNIVGTKWREVLMKIFKHYNPSKIALYVKTLFSGRLYIKDFGAFEFNNGKILPPKIGDKTHYSVMNEVNKQVVLLRTELG</sequence>
<name>D1P2R5_9GAMM</name>
<gene>
    <name evidence="1" type="ORF">PROVRUST_06492</name>
</gene>
<organism evidence="1 2">
    <name type="scientific">Providencia rustigianii DSM 4541</name>
    <dbReference type="NCBI Taxonomy" id="500637"/>
    <lineage>
        <taxon>Bacteria</taxon>
        <taxon>Pseudomonadati</taxon>
        <taxon>Pseudomonadota</taxon>
        <taxon>Gammaproteobacteria</taxon>
        <taxon>Enterobacterales</taxon>
        <taxon>Morganellaceae</taxon>
        <taxon>Providencia</taxon>
    </lineage>
</organism>
<dbReference type="Gene3D" id="3.30.1910.10">
    <property type="entry name" value="so0334 like domain"/>
    <property type="match status" value="1"/>
</dbReference>
<dbReference type="Pfam" id="PF06526">
    <property type="entry name" value="DUF1107"/>
    <property type="match status" value="1"/>
</dbReference>
<dbReference type="Proteomes" id="UP000005512">
    <property type="component" value="Unassembled WGS sequence"/>
</dbReference>
<evidence type="ECO:0000313" key="1">
    <source>
        <dbReference type="EMBL" id="EFB72420.1"/>
    </source>
</evidence>
<dbReference type="STRING" id="500637.PROVRUST_06492"/>
<dbReference type="AlphaFoldDB" id="D1P2R5"/>
<reference evidence="1" key="1">
    <citation type="submission" date="2009-12" db="EMBL/GenBank/DDBJ databases">
        <authorList>
            <person name="Weinstock G."/>
            <person name="Sodergren E."/>
            <person name="Clifton S."/>
            <person name="Fulton L."/>
            <person name="Fulton B."/>
            <person name="Courtney L."/>
            <person name="Fronick C."/>
            <person name="Harrison M."/>
            <person name="Strong C."/>
            <person name="Farmer C."/>
            <person name="Delahaunty K."/>
            <person name="Markovic C."/>
            <person name="Hall O."/>
            <person name="Minx P."/>
            <person name="Tomlinson C."/>
            <person name="Mitreva M."/>
            <person name="Nelson J."/>
            <person name="Hou S."/>
            <person name="Wollam A."/>
            <person name="Pepin K.H."/>
            <person name="Johnson M."/>
            <person name="Bhonagiri V."/>
            <person name="Nash W.E."/>
            <person name="Warren W."/>
            <person name="Chinwalla A."/>
            <person name="Mardis E.R."/>
            <person name="Wilson R.K."/>
        </authorList>
    </citation>
    <scope>NUCLEOTIDE SEQUENCE [LARGE SCALE GENOMIC DNA]</scope>
    <source>
        <strain evidence="1">DSM 4541</strain>
    </source>
</reference>
<comment type="caution">
    <text evidence="1">The sequence shown here is derived from an EMBL/GenBank/DDBJ whole genome shotgun (WGS) entry which is preliminary data.</text>
</comment>
<accession>D1P2R5</accession>
<dbReference type="eggNOG" id="ENOG5032STK">
    <property type="taxonomic scope" value="Bacteria"/>
</dbReference>
<evidence type="ECO:0000313" key="2">
    <source>
        <dbReference type="Proteomes" id="UP000005512"/>
    </source>
</evidence>
<proteinExistence type="predicted"/>
<dbReference type="EMBL" id="ABXV02000023">
    <property type="protein sequence ID" value="EFB72420.1"/>
    <property type="molecule type" value="Genomic_DNA"/>
</dbReference>
<keyword evidence="2" id="KW-1185">Reference proteome</keyword>
<protein>
    <submittedName>
        <fullName evidence="1">Uncharacterized protein</fullName>
    </submittedName>
</protein>
<dbReference type="HOGENOM" id="CLU_188461_0_0_6"/>
<dbReference type="InterPro" id="IPR009491">
    <property type="entry name" value="DUF1107"/>
</dbReference>